<name>A0ACB8ATZ1_9AGAM</name>
<dbReference type="EMBL" id="MU267420">
    <property type="protein sequence ID" value="KAH7916950.1"/>
    <property type="molecule type" value="Genomic_DNA"/>
</dbReference>
<reference evidence="1" key="1">
    <citation type="journal article" date="2021" name="New Phytol.">
        <title>Evolutionary innovations through gain and loss of genes in the ectomycorrhizal Boletales.</title>
        <authorList>
            <person name="Wu G."/>
            <person name="Miyauchi S."/>
            <person name="Morin E."/>
            <person name="Kuo A."/>
            <person name="Drula E."/>
            <person name="Varga T."/>
            <person name="Kohler A."/>
            <person name="Feng B."/>
            <person name="Cao Y."/>
            <person name="Lipzen A."/>
            <person name="Daum C."/>
            <person name="Hundley H."/>
            <person name="Pangilinan J."/>
            <person name="Johnson J."/>
            <person name="Barry K."/>
            <person name="LaButti K."/>
            <person name="Ng V."/>
            <person name="Ahrendt S."/>
            <person name="Min B."/>
            <person name="Choi I.G."/>
            <person name="Park H."/>
            <person name="Plett J.M."/>
            <person name="Magnuson J."/>
            <person name="Spatafora J.W."/>
            <person name="Nagy L.G."/>
            <person name="Henrissat B."/>
            <person name="Grigoriev I.V."/>
            <person name="Yang Z.L."/>
            <person name="Xu J."/>
            <person name="Martin F.M."/>
        </authorList>
    </citation>
    <scope>NUCLEOTIDE SEQUENCE</scope>
    <source>
        <strain evidence="1">KUC20120723A-06</strain>
    </source>
</reference>
<accession>A0ACB8ATZ1</accession>
<organism evidence="1 2">
    <name type="scientific">Leucogyrophana mollusca</name>
    <dbReference type="NCBI Taxonomy" id="85980"/>
    <lineage>
        <taxon>Eukaryota</taxon>
        <taxon>Fungi</taxon>
        <taxon>Dikarya</taxon>
        <taxon>Basidiomycota</taxon>
        <taxon>Agaricomycotina</taxon>
        <taxon>Agaricomycetes</taxon>
        <taxon>Agaricomycetidae</taxon>
        <taxon>Boletales</taxon>
        <taxon>Boletales incertae sedis</taxon>
        <taxon>Leucogyrophana</taxon>
    </lineage>
</organism>
<gene>
    <name evidence="1" type="ORF">BV22DRAFT_1052797</name>
</gene>
<dbReference type="Proteomes" id="UP000790709">
    <property type="component" value="Unassembled WGS sequence"/>
</dbReference>
<keyword evidence="2" id="KW-1185">Reference proteome</keyword>
<proteinExistence type="predicted"/>
<protein>
    <submittedName>
        <fullName evidence="1">Uncharacterized protein</fullName>
    </submittedName>
</protein>
<comment type="caution">
    <text evidence="1">The sequence shown here is derived from an EMBL/GenBank/DDBJ whole genome shotgun (WGS) entry which is preliminary data.</text>
</comment>
<evidence type="ECO:0000313" key="2">
    <source>
        <dbReference type="Proteomes" id="UP000790709"/>
    </source>
</evidence>
<evidence type="ECO:0000313" key="1">
    <source>
        <dbReference type="EMBL" id="KAH7916950.1"/>
    </source>
</evidence>
<sequence length="267" mass="29720">MRIDSTFFPKDGREVTTRNERRENPALPDIWRRNVVGTEKTFLRQPDSLCPPVLAHHSTLPVVVGGGPITKSGRLVFQTDGQADTNKLKLCTDNISPISDDWQKPDTGHRHPLCSTAPIELDLAQADATDAQIGAAFTRMQTLILQNHFGQLKEERGSISYFPTLLRCLAPSLLCNWLVPPPSHAGSGGYTNIPVALHVLACMIEPKSTITFKVSFPTRGHTSYAAVISFPSGFASTYTKMHAHETLWHQFYPIKHQGTYRKSLYKL</sequence>